<name>A0AA41R1P6_9BACT</name>
<dbReference type="AlphaFoldDB" id="A0AA41R1P6"/>
<dbReference type="GO" id="GO:0004803">
    <property type="term" value="F:transposase activity"/>
    <property type="evidence" value="ECO:0007669"/>
    <property type="project" value="InterPro"/>
</dbReference>
<feature type="domain" description="Transposase IS4-like" evidence="1">
    <location>
        <begin position="10"/>
        <end position="288"/>
    </location>
</feature>
<dbReference type="InterPro" id="IPR047654">
    <property type="entry name" value="IS1634_transpos"/>
</dbReference>
<dbReference type="GO" id="GO:0003677">
    <property type="term" value="F:DNA binding"/>
    <property type="evidence" value="ECO:0007669"/>
    <property type="project" value="InterPro"/>
</dbReference>
<reference evidence="2" key="1">
    <citation type="submission" date="2022-04" db="EMBL/GenBank/DDBJ databases">
        <title>Desulfatitalea alkaliphila sp. nov., a novel anaerobic sulfate-reducing bacterium isolated from terrestrial mud volcano, Taman Peninsula, Russia.</title>
        <authorList>
            <person name="Khomyakova M.A."/>
            <person name="Merkel A.Y."/>
            <person name="Slobodkin A.I."/>
        </authorList>
    </citation>
    <scope>NUCLEOTIDE SEQUENCE</scope>
    <source>
        <strain evidence="2">M08but</strain>
    </source>
</reference>
<dbReference type="PANTHER" id="PTHR34614">
    <property type="match status" value="1"/>
</dbReference>
<proteinExistence type="predicted"/>
<dbReference type="Pfam" id="PF01609">
    <property type="entry name" value="DDE_Tnp_1"/>
    <property type="match status" value="1"/>
</dbReference>
<dbReference type="GO" id="GO:0006313">
    <property type="term" value="P:DNA transposition"/>
    <property type="evidence" value="ECO:0007669"/>
    <property type="project" value="InterPro"/>
</dbReference>
<accession>A0AA41R1P6</accession>
<evidence type="ECO:0000313" key="3">
    <source>
        <dbReference type="Proteomes" id="UP001165427"/>
    </source>
</evidence>
<keyword evidence="3" id="KW-1185">Reference proteome</keyword>
<protein>
    <submittedName>
        <fullName evidence="2">IS1634 family transposase</fullName>
    </submittedName>
</protein>
<dbReference type="InterPro" id="IPR002559">
    <property type="entry name" value="Transposase_11"/>
</dbReference>
<organism evidence="2 3">
    <name type="scientific">Desulfatitalea alkaliphila</name>
    <dbReference type="NCBI Taxonomy" id="2929485"/>
    <lineage>
        <taxon>Bacteria</taxon>
        <taxon>Pseudomonadati</taxon>
        <taxon>Thermodesulfobacteriota</taxon>
        <taxon>Desulfobacteria</taxon>
        <taxon>Desulfobacterales</taxon>
        <taxon>Desulfosarcinaceae</taxon>
        <taxon>Desulfatitalea</taxon>
    </lineage>
</organism>
<sequence length="390" mass="44901">MASHTNSELARRGKNKEGRHHLRQIGLGLLVARNSRLPLYYCAYPGNLHDSRQFEAVMDRMFAVACGLNRTKERLTVVIDKGMNSEGNFAWIDEHARIHFVTSYSTYFAQELAAIGLDQFEVAETAKNQKLVQQDKAHDRILVHRTKGEYWGKQRAVVITYNPATARKQTYTLECKLDTIREQLLSMRAKVRENKPHWRNPDAIKECYIRLCEQLHLPTDLYHLQFSTSADGLSMSFRKDAVRVERKMALFGKNIIITDNTDWTTAQIVEASLDRWQVEDRFRLSKDNDLVAMQPIRHWTDSKIRCHLFTCIVAMTYLRMIELKLNAAGINRSAEDVMDDMRHLYSVLLLRAGARNPERRMEIPTKTQAEALSAFGHYVDTSGALQSLAT</sequence>
<dbReference type="EMBL" id="JALJRB010000009">
    <property type="protein sequence ID" value="MCJ8500854.1"/>
    <property type="molecule type" value="Genomic_DNA"/>
</dbReference>
<evidence type="ECO:0000259" key="1">
    <source>
        <dbReference type="Pfam" id="PF01609"/>
    </source>
</evidence>
<dbReference type="PANTHER" id="PTHR34614:SF2">
    <property type="entry name" value="TRANSPOSASE IS4-LIKE DOMAIN-CONTAINING PROTEIN"/>
    <property type="match status" value="1"/>
</dbReference>
<gene>
    <name evidence="2" type="ORF">MRX98_09750</name>
</gene>
<comment type="caution">
    <text evidence="2">The sequence shown here is derived from an EMBL/GenBank/DDBJ whole genome shotgun (WGS) entry which is preliminary data.</text>
</comment>
<dbReference type="NCBIfam" id="NF033559">
    <property type="entry name" value="transpos_IS1634"/>
    <property type="match status" value="1"/>
</dbReference>
<evidence type="ECO:0000313" key="2">
    <source>
        <dbReference type="EMBL" id="MCJ8500854.1"/>
    </source>
</evidence>
<dbReference type="Proteomes" id="UP001165427">
    <property type="component" value="Unassembled WGS sequence"/>
</dbReference>